<name>A0ABX1JPJ3_9MICC</name>
<comment type="caution">
    <text evidence="8">The sequence shown here is derived from an EMBL/GenBank/DDBJ whole genome shotgun (WGS) entry which is preliminary data.</text>
</comment>
<keyword evidence="2 6" id="KW-0812">Transmembrane</keyword>
<dbReference type="PANTHER" id="PTHR23542:SF1">
    <property type="entry name" value="MAJOR FACILITATOR SUPERFAMILY (MFS) PROFILE DOMAIN-CONTAINING PROTEIN"/>
    <property type="match status" value="1"/>
</dbReference>
<accession>A0ABX1JPJ3</accession>
<dbReference type="SUPFAM" id="SSF103473">
    <property type="entry name" value="MFS general substrate transporter"/>
    <property type="match status" value="1"/>
</dbReference>
<dbReference type="InterPro" id="IPR036259">
    <property type="entry name" value="MFS_trans_sf"/>
</dbReference>
<organism evidence="8 9">
    <name type="scientific">Arthrobacter deserti</name>
    <dbReference type="NCBI Taxonomy" id="1742687"/>
    <lineage>
        <taxon>Bacteria</taxon>
        <taxon>Bacillati</taxon>
        <taxon>Actinomycetota</taxon>
        <taxon>Actinomycetes</taxon>
        <taxon>Micrococcales</taxon>
        <taxon>Micrococcaceae</taxon>
        <taxon>Arthrobacter</taxon>
    </lineage>
</organism>
<evidence type="ECO:0000313" key="8">
    <source>
        <dbReference type="EMBL" id="NKX50535.1"/>
    </source>
</evidence>
<evidence type="ECO:0000259" key="7">
    <source>
        <dbReference type="PROSITE" id="PS50850"/>
    </source>
</evidence>
<feature type="transmembrane region" description="Helical" evidence="6">
    <location>
        <begin position="133"/>
        <end position="156"/>
    </location>
</feature>
<keyword evidence="4 6" id="KW-0472">Membrane</keyword>
<evidence type="ECO:0000256" key="4">
    <source>
        <dbReference type="ARBA" id="ARBA00023136"/>
    </source>
</evidence>
<evidence type="ECO:0000256" key="2">
    <source>
        <dbReference type="ARBA" id="ARBA00022692"/>
    </source>
</evidence>
<feature type="transmembrane region" description="Helical" evidence="6">
    <location>
        <begin position="42"/>
        <end position="64"/>
    </location>
</feature>
<keyword evidence="9" id="KW-1185">Reference proteome</keyword>
<evidence type="ECO:0000256" key="6">
    <source>
        <dbReference type="SAM" id="Phobius"/>
    </source>
</evidence>
<feature type="non-terminal residue" evidence="8">
    <location>
        <position position="238"/>
    </location>
</feature>
<keyword evidence="3 6" id="KW-1133">Transmembrane helix</keyword>
<feature type="compositionally biased region" description="Low complexity" evidence="5">
    <location>
        <begin position="10"/>
        <end position="29"/>
    </location>
</feature>
<reference evidence="8 9" key="1">
    <citation type="submission" date="2020-04" db="EMBL/GenBank/DDBJ databases">
        <authorList>
            <person name="Liu S."/>
        </authorList>
    </citation>
    <scope>NUCLEOTIDE SEQUENCE [LARGE SCALE GENOMIC DNA]</scope>
    <source>
        <strain evidence="8 9">CGMCC 1.15091</strain>
    </source>
</reference>
<sequence>MTASSATSTGPAPDAAPAQDPQAPGPAAGRFRQLPLLAGRSFLPLGFLARLPLAMITIGALTAVTAATGSYAAGGAAAGAVGIGAAAGAPVQGHLADRAGQRSVLLAAAAAHTVAIAAFLAVVGTVAGSAGAFAAAVAASLAVGLTCPQVGSLARVRWMALTDGNRGARDTALSYEGTADELTFVLGPALVGLLSAFAAPWLPFVLAAVLAITTVPAFAVHPSHRAVRRPARPRPQAR</sequence>
<evidence type="ECO:0000256" key="3">
    <source>
        <dbReference type="ARBA" id="ARBA00022989"/>
    </source>
</evidence>
<feature type="transmembrane region" description="Helical" evidence="6">
    <location>
        <begin position="103"/>
        <end position="127"/>
    </location>
</feature>
<dbReference type="EMBL" id="JAAZSR010000101">
    <property type="protein sequence ID" value="NKX50535.1"/>
    <property type="molecule type" value="Genomic_DNA"/>
</dbReference>
<feature type="domain" description="Major facilitator superfamily (MFS) profile" evidence="7">
    <location>
        <begin position="38"/>
        <end position="238"/>
    </location>
</feature>
<feature type="transmembrane region" description="Helical" evidence="6">
    <location>
        <begin position="201"/>
        <end position="220"/>
    </location>
</feature>
<feature type="region of interest" description="Disordered" evidence="5">
    <location>
        <begin position="1"/>
        <end position="29"/>
    </location>
</feature>
<proteinExistence type="predicted"/>
<feature type="transmembrane region" description="Helical" evidence="6">
    <location>
        <begin position="177"/>
        <end position="195"/>
    </location>
</feature>
<dbReference type="PANTHER" id="PTHR23542">
    <property type="match status" value="1"/>
</dbReference>
<feature type="transmembrane region" description="Helical" evidence="6">
    <location>
        <begin position="70"/>
        <end position="91"/>
    </location>
</feature>
<gene>
    <name evidence="8" type="ORF">HER39_08130</name>
</gene>
<dbReference type="PROSITE" id="PS50850">
    <property type="entry name" value="MFS"/>
    <property type="match status" value="1"/>
</dbReference>
<dbReference type="Gene3D" id="1.20.1250.20">
    <property type="entry name" value="MFS general substrate transporter like domains"/>
    <property type="match status" value="1"/>
</dbReference>
<evidence type="ECO:0000313" key="9">
    <source>
        <dbReference type="Proteomes" id="UP000523795"/>
    </source>
</evidence>
<protein>
    <submittedName>
        <fullName evidence="8">MFS transporter</fullName>
    </submittedName>
</protein>
<dbReference type="Proteomes" id="UP000523795">
    <property type="component" value="Unassembled WGS sequence"/>
</dbReference>
<comment type="subcellular location">
    <subcellularLocation>
        <location evidence="1">Cell membrane</location>
        <topology evidence="1">Multi-pass membrane protein</topology>
    </subcellularLocation>
</comment>
<evidence type="ECO:0000256" key="1">
    <source>
        <dbReference type="ARBA" id="ARBA00004651"/>
    </source>
</evidence>
<evidence type="ECO:0000256" key="5">
    <source>
        <dbReference type="SAM" id="MobiDB-lite"/>
    </source>
</evidence>
<dbReference type="InterPro" id="IPR020846">
    <property type="entry name" value="MFS_dom"/>
</dbReference>